<evidence type="ECO:0008006" key="3">
    <source>
        <dbReference type="Google" id="ProtNLM"/>
    </source>
</evidence>
<name>A0ABU5TJR5_9CYAN</name>
<accession>A0ABU5TJR5</accession>
<sequence>MDANTPKLQITPAKSLEEVYRTLQPLPLETPEELKAFYREDMNRVRGGDKMDRLELGLKRAYNRNYFKAFFMGHQGVGKSTELSRLSERIKDKFYTIRFSALSTLDPSNFRPLDVVLMMMVDIAEQTAKPKKEGGANKKPPKERLQEIWDWFAIETETGEKATDFNASLEAGAGVKEDSLWNQILGLFANLKGEIKFASTRKNEVVEHRVSRLTSLIEVANRLLDDCNDLLRKETGREWLFVGEDFDRAGISSTKIEDLFIQNASIFRDLRTHLIFNLPVSLYYSSKAPQLPFTNDRCFVLPDTPVFSQDHSPNVNGRSALRSVLEARMATNLFEKDQMERLIVASGGNLRDLFALVNYAADSATLRDAETINADDVFGAIVNLRSDYERRLGQSPYDPETVSYTDKAERLVKIYNNEKTAQITDPVMYSLLNARAIQEFNGQRWFGVHPLVVDILASQKYINRTSTGELIGGTS</sequence>
<organism evidence="1 2">
    <name type="scientific">Pseudanabaena galeata UHCC 0370</name>
    <dbReference type="NCBI Taxonomy" id="3110310"/>
    <lineage>
        <taxon>Bacteria</taxon>
        <taxon>Bacillati</taxon>
        <taxon>Cyanobacteriota</taxon>
        <taxon>Cyanophyceae</taxon>
        <taxon>Pseudanabaenales</taxon>
        <taxon>Pseudanabaenaceae</taxon>
        <taxon>Pseudanabaena</taxon>
    </lineage>
</organism>
<evidence type="ECO:0000313" key="1">
    <source>
        <dbReference type="EMBL" id="MEA5478399.1"/>
    </source>
</evidence>
<dbReference type="Proteomes" id="UP001301388">
    <property type="component" value="Unassembled WGS sequence"/>
</dbReference>
<reference evidence="1 2" key="1">
    <citation type="submission" date="2023-12" db="EMBL/GenBank/DDBJ databases">
        <title>Baltic Sea Cyanobacteria.</title>
        <authorList>
            <person name="Delbaje E."/>
            <person name="Fewer D.P."/>
            <person name="Shishido T.K."/>
        </authorList>
    </citation>
    <scope>NUCLEOTIDE SEQUENCE [LARGE SCALE GENOMIC DNA]</scope>
    <source>
        <strain evidence="1 2">UHCC 0370</strain>
    </source>
</reference>
<proteinExistence type="predicted"/>
<dbReference type="SUPFAM" id="SSF52540">
    <property type="entry name" value="P-loop containing nucleoside triphosphate hydrolases"/>
    <property type="match status" value="1"/>
</dbReference>
<dbReference type="RefSeq" id="WP_323261904.1">
    <property type="nucleotide sequence ID" value="NZ_JAYGIE010000074.1"/>
</dbReference>
<gene>
    <name evidence="1" type="ORF">VB774_12295</name>
</gene>
<keyword evidence="2" id="KW-1185">Reference proteome</keyword>
<comment type="caution">
    <text evidence="1">The sequence shown here is derived from an EMBL/GenBank/DDBJ whole genome shotgun (WGS) entry which is preliminary data.</text>
</comment>
<protein>
    <recommendedName>
        <fullName evidence="3">Orc1-like AAA ATPase domain-containing protein</fullName>
    </recommendedName>
</protein>
<dbReference type="InterPro" id="IPR027417">
    <property type="entry name" value="P-loop_NTPase"/>
</dbReference>
<evidence type="ECO:0000313" key="2">
    <source>
        <dbReference type="Proteomes" id="UP001301388"/>
    </source>
</evidence>
<dbReference type="EMBL" id="JAYGIE010000074">
    <property type="protein sequence ID" value="MEA5478399.1"/>
    <property type="molecule type" value="Genomic_DNA"/>
</dbReference>